<dbReference type="Proteomes" id="UP000064893">
    <property type="component" value="Chromosome"/>
</dbReference>
<keyword evidence="3" id="KW-1185">Reference proteome</keyword>
<feature type="transmembrane region" description="Helical" evidence="1">
    <location>
        <begin position="47"/>
        <end position="68"/>
    </location>
</feature>
<reference evidence="2 3" key="1">
    <citation type="submission" date="2015-11" db="EMBL/GenBank/DDBJ databases">
        <title>Description and complete genome sequence of a novel strain predominating in hypersaline microbial mats and representing a new family of the Bacteriodetes phylum.</title>
        <authorList>
            <person name="Spring S."/>
            <person name="Bunk B."/>
            <person name="Sproer C."/>
            <person name="Klenk H.-P."/>
        </authorList>
    </citation>
    <scope>NUCLEOTIDE SEQUENCE [LARGE SCALE GENOMIC DNA]</scope>
    <source>
        <strain evidence="2 3">L21-Spi-D4</strain>
    </source>
</reference>
<dbReference type="EMBL" id="CP013118">
    <property type="protein sequence ID" value="ALO14190.1"/>
    <property type="molecule type" value="Genomic_DNA"/>
</dbReference>
<keyword evidence="1" id="KW-0472">Membrane</keyword>
<name>A0A0S2HVU6_9BACT</name>
<keyword evidence="1" id="KW-0812">Transmembrane</keyword>
<dbReference type="RefSeq" id="WP_057951764.1">
    <property type="nucleotide sequence ID" value="NZ_CP013118.1"/>
</dbReference>
<dbReference type="KEGG" id="blq:L21SP5_00514"/>
<protein>
    <submittedName>
        <fullName evidence="2">Uncharacterized protein</fullName>
    </submittedName>
</protein>
<keyword evidence="1" id="KW-1133">Transmembrane helix</keyword>
<dbReference type="STRING" id="1307839.L21SP5_00514"/>
<organism evidence="2 3">
    <name type="scientific">Salinivirga cyanobacteriivorans</name>
    <dbReference type="NCBI Taxonomy" id="1307839"/>
    <lineage>
        <taxon>Bacteria</taxon>
        <taxon>Pseudomonadati</taxon>
        <taxon>Bacteroidota</taxon>
        <taxon>Bacteroidia</taxon>
        <taxon>Bacteroidales</taxon>
        <taxon>Salinivirgaceae</taxon>
        <taxon>Salinivirga</taxon>
    </lineage>
</organism>
<gene>
    <name evidence="2" type="ORF">L21SP5_00514</name>
</gene>
<evidence type="ECO:0000256" key="1">
    <source>
        <dbReference type="SAM" id="Phobius"/>
    </source>
</evidence>
<evidence type="ECO:0000313" key="2">
    <source>
        <dbReference type="EMBL" id="ALO14190.1"/>
    </source>
</evidence>
<dbReference type="OrthoDB" id="1095560at2"/>
<evidence type="ECO:0000313" key="3">
    <source>
        <dbReference type="Proteomes" id="UP000064893"/>
    </source>
</evidence>
<dbReference type="AlphaFoldDB" id="A0A0S2HVU6"/>
<accession>A0A0S2HVU6</accession>
<proteinExistence type="predicted"/>
<sequence length="130" mass="14780">MTNKKVHKTELKAQPFRVPDQYFDELKNDILEKTVSKKPKVIALNNVWFQVAAAVVLLISVGGGWLYLSQQNTSETDLLAAGVEAELYSYDMQMLKYYSEEGQESELTNEDDAYLIQTGYANEEILYGND</sequence>